<keyword evidence="2" id="KW-1185">Reference proteome</keyword>
<name>A0A6N8H7A1_9FLAO</name>
<evidence type="ECO:0000313" key="2">
    <source>
        <dbReference type="Proteomes" id="UP000433945"/>
    </source>
</evidence>
<dbReference type="EMBL" id="WOWP01000001">
    <property type="protein sequence ID" value="MUV02162.1"/>
    <property type="molecule type" value="Genomic_DNA"/>
</dbReference>
<evidence type="ECO:0000313" key="1">
    <source>
        <dbReference type="EMBL" id="MUV02162.1"/>
    </source>
</evidence>
<gene>
    <name evidence="1" type="ORF">GN157_00425</name>
</gene>
<reference evidence="1 2" key="1">
    <citation type="submission" date="2019-12" db="EMBL/GenBank/DDBJ databases">
        <authorList>
            <person name="Sun J.-Q."/>
        </authorList>
    </citation>
    <scope>NUCLEOTIDE SEQUENCE [LARGE SCALE GENOMIC DNA]</scope>
    <source>
        <strain evidence="1 2">JCM 17928</strain>
    </source>
</reference>
<dbReference type="AlphaFoldDB" id="A0A6N8H7A1"/>
<accession>A0A6N8H7A1</accession>
<dbReference type="OrthoDB" id="982262at2"/>
<sequence length="65" mass="7926">MFEYELHLPDSKNYLLRKVKRLIYEYDADFEITISTKDLEVYLVKFKSEIALENFEKDIDNLFLD</sequence>
<organism evidence="1 2">
    <name type="scientific">Flavobacterium rakeshii</name>
    <dbReference type="NCBI Taxonomy" id="1038845"/>
    <lineage>
        <taxon>Bacteria</taxon>
        <taxon>Pseudomonadati</taxon>
        <taxon>Bacteroidota</taxon>
        <taxon>Flavobacteriia</taxon>
        <taxon>Flavobacteriales</taxon>
        <taxon>Flavobacteriaceae</taxon>
        <taxon>Flavobacterium</taxon>
    </lineage>
</organism>
<dbReference type="Proteomes" id="UP000433945">
    <property type="component" value="Unassembled WGS sequence"/>
</dbReference>
<comment type="caution">
    <text evidence="1">The sequence shown here is derived from an EMBL/GenBank/DDBJ whole genome shotgun (WGS) entry which is preliminary data.</text>
</comment>
<dbReference type="RefSeq" id="WP_157481150.1">
    <property type="nucleotide sequence ID" value="NZ_JAZDQD010000004.1"/>
</dbReference>
<protein>
    <submittedName>
        <fullName evidence="1">Uncharacterized protein</fullName>
    </submittedName>
</protein>
<proteinExistence type="predicted"/>